<dbReference type="GO" id="GO:0031418">
    <property type="term" value="F:L-ascorbic acid binding"/>
    <property type="evidence" value="ECO:0007669"/>
    <property type="project" value="UniProtKB-KW"/>
</dbReference>
<keyword evidence="6" id="KW-0408">Iron</keyword>
<dbReference type="Gene3D" id="2.60.120.620">
    <property type="entry name" value="q2cbj1_9rhob like domain"/>
    <property type="match status" value="1"/>
</dbReference>
<evidence type="ECO:0000256" key="6">
    <source>
        <dbReference type="ARBA" id="ARBA00023004"/>
    </source>
</evidence>
<dbReference type="STRING" id="1561998.A0A1I7TRE9"/>
<feature type="chain" id="PRO_5009307983" evidence="7">
    <location>
        <begin position="21"/>
        <end position="292"/>
    </location>
</feature>
<dbReference type="InterPro" id="IPR005123">
    <property type="entry name" value="Oxoglu/Fe-dep_dioxygenase_dom"/>
</dbReference>
<comment type="cofactor">
    <cofactor evidence="1">
        <name>L-ascorbate</name>
        <dbReference type="ChEBI" id="CHEBI:38290"/>
    </cofactor>
</comment>
<keyword evidence="2" id="KW-0479">Metal-binding</keyword>
<reference evidence="10" key="1">
    <citation type="submission" date="2016-11" db="UniProtKB">
        <authorList>
            <consortium name="WormBaseParasite"/>
        </authorList>
    </citation>
    <scope>IDENTIFICATION</scope>
</reference>
<sequence>MYEVYTFLLTAILLWCPANADVPDEIKNFKFEGDNFWVPEIRALCDDIEQDVTWQYEESVCITYIQQFQLVKVEVVSTNPGLVVYRDIFTKKQVDDYLLLLETKTLETQQVLTENGSEYYSNVRRANGTSVLQDEGPAAISIVRTVQAMIPTIDFKVAENIVALSYEVGGHYGIHHDYLEYDSEEDWDQYTKELGNRFGTLIMVFKTAEKGGATVFPALGSTVRSNAGDAFFWFNVLGNTNIDDYTEHGGCPIYAGNKIISTFWVRMNDQPILDKVMSPSSIAYEYLVPGKV</sequence>
<dbReference type="InterPro" id="IPR044862">
    <property type="entry name" value="Pro_4_hyd_alph_FE2OG_OXY"/>
</dbReference>
<evidence type="ECO:0000256" key="4">
    <source>
        <dbReference type="ARBA" id="ARBA00022964"/>
    </source>
</evidence>
<dbReference type="PANTHER" id="PTHR10869">
    <property type="entry name" value="PROLYL 4-HYDROXYLASE ALPHA SUBUNIT"/>
    <property type="match status" value="1"/>
</dbReference>
<dbReference type="GO" id="GO:0004656">
    <property type="term" value="F:procollagen-proline 4-dioxygenase activity"/>
    <property type="evidence" value="ECO:0007669"/>
    <property type="project" value="TreeGrafter"/>
</dbReference>
<evidence type="ECO:0000256" key="2">
    <source>
        <dbReference type="ARBA" id="ARBA00022723"/>
    </source>
</evidence>
<keyword evidence="9" id="KW-1185">Reference proteome</keyword>
<evidence type="ECO:0000313" key="9">
    <source>
        <dbReference type="Proteomes" id="UP000095282"/>
    </source>
</evidence>
<evidence type="ECO:0000256" key="3">
    <source>
        <dbReference type="ARBA" id="ARBA00022896"/>
    </source>
</evidence>
<organism evidence="9 10">
    <name type="scientific">Caenorhabditis tropicalis</name>
    <dbReference type="NCBI Taxonomy" id="1561998"/>
    <lineage>
        <taxon>Eukaryota</taxon>
        <taxon>Metazoa</taxon>
        <taxon>Ecdysozoa</taxon>
        <taxon>Nematoda</taxon>
        <taxon>Chromadorea</taxon>
        <taxon>Rhabditida</taxon>
        <taxon>Rhabditina</taxon>
        <taxon>Rhabditomorpha</taxon>
        <taxon>Rhabditoidea</taxon>
        <taxon>Rhabditidae</taxon>
        <taxon>Peloderinae</taxon>
        <taxon>Caenorhabditis</taxon>
    </lineage>
</organism>
<evidence type="ECO:0000313" key="10">
    <source>
        <dbReference type="WBParaSite" id="Csp11.Scaffold629.g11020.t1"/>
    </source>
</evidence>
<dbReference type="InterPro" id="IPR006620">
    <property type="entry name" value="Pro_4_hyd_alph"/>
</dbReference>
<dbReference type="SMART" id="SM00702">
    <property type="entry name" value="P4Hc"/>
    <property type="match status" value="1"/>
</dbReference>
<dbReference type="InterPro" id="IPR045054">
    <property type="entry name" value="P4HA-like"/>
</dbReference>
<feature type="signal peptide" evidence="7">
    <location>
        <begin position="1"/>
        <end position="20"/>
    </location>
</feature>
<evidence type="ECO:0000256" key="1">
    <source>
        <dbReference type="ARBA" id="ARBA00001961"/>
    </source>
</evidence>
<dbReference type="Pfam" id="PF13640">
    <property type="entry name" value="2OG-FeII_Oxy_3"/>
    <property type="match status" value="1"/>
</dbReference>
<keyword evidence="7" id="KW-0732">Signal</keyword>
<dbReference type="WBParaSite" id="Csp11.Scaffold629.g11020.t1">
    <property type="protein sequence ID" value="Csp11.Scaffold629.g11020.t1"/>
    <property type="gene ID" value="Csp11.Scaffold629.g11020"/>
</dbReference>
<accession>A0A1I7TRE9</accession>
<evidence type="ECO:0000256" key="7">
    <source>
        <dbReference type="SAM" id="SignalP"/>
    </source>
</evidence>
<protein>
    <submittedName>
        <fullName evidence="10">Fe2OG dioxygenase domain-containing protein</fullName>
    </submittedName>
</protein>
<dbReference type="eggNOG" id="KOG1591">
    <property type="taxonomic scope" value="Eukaryota"/>
</dbReference>
<keyword evidence="5" id="KW-0560">Oxidoreductase</keyword>
<keyword evidence="3" id="KW-0847">Vitamin C</keyword>
<dbReference type="Proteomes" id="UP000095282">
    <property type="component" value="Unplaced"/>
</dbReference>
<dbReference type="GO" id="GO:0005506">
    <property type="term" value="F:iron ion binding"/>
    <property type="evidence" value="ECO:0007669"/>
    <property type="project" value="InterPro"/>
</dbReference>
<evidence type="ECO:0000259" key="8">
    <source>
        <dbReference type="PROSITE" id="PS51471"/>
    </source>
</evidence>
<dbReference type="PANTHER" id="PTHR10869:SF210">
    <property type="entry name" value="FE2OG DIOXYGENASE DOMAIN-CONTAINING PROTEIN"/>
    <property type="match status" value="1"/>
</dbReference>
<dbReference type="FunFam" id="2.60.120.620:FF:000030">
    <property type="entry name" value="Proline HYdroxylase"/>
    <property type="match status" value="1"/>
</dbReference>
<dbReference type="AlphaFoldDB" id="A0A1I7TRE9"/>
<name>A0A1I7TRE9_9PELO</name>
<feature type="domain" description="Fe2OG dioxygenase" evidence="8">
    <location>
        <begin position="156"/>
        <end position="267"/>
    </location>
</feature>
<evidence type="ECO:0000256" key="5">
    <source>
        <dbReference type="ARBA" id="ARBA00023002"/>
    </source>
</evidence>
<dbReference type="GO" id="GO:0005783">
    <property type="term" value="C:endoplasmic reticulum"/>
    <property type="evidence" value="ECO:0007669"/>
    <property type="project" value="TreeGrafter"/>
</dbReference>
<dbReference type="PROSITE" id="PS51471">
    <property type="entry name" value="FE2OG_OXY"/>
    <property type="match status" value="1"/>
</dbReference>
<proteinExistence type="predicted"/>
<keyword evidence="4" id="KW-0223">Dioxygenase</keyword>